<name>G7Y4T0_CLOSI</name>
<keyword evidence="1" id="KW-1133">Transmembrane helix</keyword>
<feature type="transmembrane region" description="Helical" evidence="1">
    <location>
        <begin position="52"/>
        <end position="76"/>
    </location>
</feature>
<sequence length="144" mass="15626">MTNMHPGLRGIPIATLSVSLALTLASLATDTWGCGNLFTDCQDTLFKKEAQGIAALLVLATLCLLLVLILDLVTLCNRATSVNQWVHIFYSAFLAIALMCLLLAVLIYTGKIGKQWAYFFAVCATVFTITTTVLVVIRAISDRI</sequence>
<proteinExistence type="predicted"/>
<evidence type="ECO:0000313" key="3">
    <source>
        <dbReference type="Proteomes" id="UP000008909"/>
    </source>
</evidence>
<keyword evidence="1" id="KW-0472">Membrane</keyword>
<protein>
    <recommendedName>
        <fullName evidence="4">Neutral sphingomyelinase</fullName>
    </recommendedName>
</protein>
<dbReference type="AlphaFoldDB" id="G7Y4T0"/>
<evidence type="ECO:0000256" key="1">
    <source>
        <dbReference type="SAM" id="Phobius"/>
    </source>
</evidence>
<keyword evidence="3" id="KW-1185">Reference proteome</keyword>
<feature type="transmembrane region" description="Helical" evidence="1">
    <location>
        <begin position="116"/>
        <end position="140"/>
    </location>
</feature>
<evidence type="ECO:0008006" key="4">
    <source>
        <dbReference type="Google" id="ProtNLM"/>
    </source>
</evidence>
<feature type="transmembrane region" description="Helical" evidence="1">
    <location>
        <begin position="88"/>
        <end position="110"/>
    </location>
</feature>
<organism evidence="2 3">
    <name type="scientific">Clonorchis sinensis</name>
    <name type="common">Chinese liver fluke</name>
    <dbReference type="NCBI Taxonomy" id="79923"/>
    <lineage>
        <taxon>Eukaryota</taxon>
        <taxon>Metazoa</taxon>
        <taxon>Spiralia</taxon>
        <taxon>Lophotrochozoa</taxon>
        <taxon>Platyhelminthes</taxon>
        <taxon>Trematoda</taxon>
        <taxon>Digenea</taxon>
        <taxon>Opisthorchiida</taxon>
        <taxon>Opisthorchiata</taxon>
        <taxon>Opisthorchiidae</taxon>
        <taxon>Clonorchis</taxon>
    </lineage>
</organism>
<keyword evidence="1" id="KW-0812">Transmembrane</keyword>
<accession>G7Y4T0</accession>
<reference key="2">
    <citation type="submission" date="2011-10" db="EMBL/GenBank/DDBJ databases">
        <title>The genome and transcriptome sequence of Clonorchis sinensis provide insights into the carcinogenic liver fluke.</title>
        <authorList>
            <person name="Wang X."/>
            <person name="Huang Y."/>
            <person name="Chen W."/>
            <person name="Liu H."/>
            <person name="Guo L."/>
            <person name="Chen Y."/>
            <person name="Luo F."/>
            <person name="Zhou W."/>
            <person name="Sun J."/>
            <person name="Mao Q."/>
            <person name="Liang P."/>
            <person name="Zhou C."/>
            <person name="Tian Y."/>
            <person name="Men J."/>
            <person name="Lv X."/>
            <person name="Huang L."/>
            <person name="Zhou J."/>
            <person name="Hu Y."/>
            <person name="Li R."/>
            <person name="Zhang F."/>
            <person name="Lei H."/>
            <person name="Li X."/>
            <person name="Hu X."/>
            <person name="Liang C."/>
            <person name="Xu J."/>
            <person name="Wu Z."/>
            <person name="Yu X."/>
        </authorList>
    </citation>
    <scope>NUCLEOTIDE SEQUENCE</scope>
    <source>
        <strain>Henan</strain>
    </source>
</reference>
<reference evidence="2" key="1">
    <citation type="journal article" date="2011" name="Genome Biol.">
        <title>The draft genome of the carcinogenic human liver fluke Clonorchis sinensis.</title>
        <authorList>
            <person name="Wang X."/>
            <person name="Chen W."/>
            <person name="Huang Y."/>
            <person name="Sun J."/>
            <person name="Men J."/>
            <person name="Liu H."/>
            <person name="Luo F."/>
            <person name="Guo L."/>
            <person name="Lv X."/>
            <person name="Deng C."/>
            <person name="Zhou C."/>
            <person name="Fan Y."/>
            <person name="Li X."/>
            <person name="Huang L."/>
            <person name="Hu Y."/>
            <person name="Liang C."/>
            <person name="Hu X."/>
            <person name="Xu J."/>
            <person name="Yu X."/>
        </authorList>
    </citation>
    <scope>NUCLEOTIDE SEQUENCE [LARGE SCALE GENOMIC DNA]</scope>
    <source>
        <strain evidence="2">Henan</strain>
    </source>
</reference>
<dbReference type="EMBL" id="DF142862">
    <property type="protein sequence ID" value="GAA47966.1"/>
    <property type="molecule type" value="Genomic_DNA"/>
</dbReference>
<gene>
    <name evidence="2" type="ORF">CLF_101021</name>
</gene>
<evidence type="ECO:0000313" key="2">
    <source>
        <dbReference type="EMBL" id="GAA47966.1"/>
    </source>
</evidence>
<dbReference type="Proteomes" id="UP000008909">
    <property type="component" value="Unassembled WGS sequence"/>
</dbReference>